<reference evidence="2" key="1">
    <citation type="journal article" date="2019" name="Int. J. Syst. Evol. Microbiol.">
        <title>The Global Catalogue of Microorganisms (GCM) 10K type strain sequencing project: providing services to taxonomists for standard genome sequencing and annotation.</title>
        <authorList>
            <consortium name="The Broad Institute Genomics Platform"/>
            <consortium name="The Broad Institute Genome Sequencing Center for Infectious Disease"/>
            <person name="Wu L."/>
            <person name="Ma J."/>
        </authorList>
    </citation>
    <scope>NUCLEOTIDE SEQUENCE [LARGE SCALE GENOMIC DNA]</scope>
    <source>
        <strain evidence="2">CGMCC 1.6964</strain>
    </source>
</reference>
<gene>
    <name evidence="1" type="ORF">GCM10010969_23180</name>
</gene>
<evidence type="ECO:0000313" key="2">
    <source>
        <dbReference type="Proteomes" id="UP000606653"/>
    </source>
</evidence>
<proteinExistence type="predicted"/>
<sequence length="42" mass="4600">MLMNIPTRMQKYIDDMAAGGKTTFAQGLSARHVTQEQAGAFI</sequence>
<accession>A0ABQ2L3E1</accession>
<evidence type="ECO:0000313" key="1">
    <source>
        <dbReference type="EMBL" id="GGO01183.1"/>
    </source>
</evidence>
<keyword evidence="2" id="KW-1185">Reference proteome</keyword>
<protein>
    <submittedName>
        <fullName evidence="1">Uncharacterized protein</fullName>
    </submittedName>
</protein>
<dbReference type="Proteomes" id="UP000606653">
    <property type="component" value="Unassembled WGS sequence"/>
</dbReference>
<dbReference type="EMBL" id="BMLN01000006">
    <property type="protein sequence ID" value="GGO01183.1"/>
    <property type="molecule type" value="Genomic_DNA"/>
</dbReference>
<comment type="caution">
    <text evidence="1">The sequence shown here is derived from an EMBL/GenBank/DDBJ whole genome shotgun (WGS) entry which is preliminary data.</text>
</comment>
<name>A0ABQ2L3E1_9BACL</name>
<organism evidence="1 2">
    <name type="scientific">Saccharibacillus kuerlensis</name>
    <dbReference type="NCBI Taxonomy" id="459527"/>
    <lineage>
        <taxon>Bacteria</taxon>
        <taxon>Bacillati</taxon>
        <taxon>Bacillota</taxon>
        <taxon>Bacilli</taxon>
        <taxon>Bacillales</taxon>
        <taxon>Paenibacillaceae</taxon>
        <taxon>Saccharibacillus</taxon>
    </lineage>
</organism>